<dbReference type="GeneID" id="98647399"/>
<name>A0A3D3R2B2_9PLAN</name>
<dbReference type="EMBL" id="DQAY01000048">
    <property type="protein sequence ID" value="HCO22935.1"/>
    <property type="molecule type" value="Genomic_DNA"/>
</dbReference>
<evidence type="ECO:0000313" key="1">
    <source>
        <dbReference type="EMBL" id="HCO22935.1"/>
    </source>
</evidence>
<dbReference type="Proteomes" id="UP000322887">
    <property type="component" value="Chromosome"/>
</dbReference>
<accession>A0A517XBS8</accession>
<dbReference type="Proteomes" id="UP000263642">
    <property type="component" value="Unassembled WGS sequence"/>
</dbReference>
<organism evidence="1 3">
    <name type="scientific">Gimesia maris</name>
    <dbReference type="NCBI Taxonomy" id="122"/>
    <lineage>
        <taxon>Bacteria</taxon>
        <taxon>Pseudomonadati</taxon>
        <taxon>Planctomycetota</taxon>
        <taxon>Planctomycetia</taxon>
        <taxon>Planctomycetales</taxon>
        <taxon>Planctomycetaceae</taxon>
        <taxon>Gimesia</taxon>
    </lineage>
</organism>
<dbReference type="EMBL" id="CP042910">
    <property type="protein sequence ID" value="QEG16982.1"/>
    <property type="molecule type" value="Genomic_DNA"/>
</dbReference>
<reference evidence="1 3" key="1">
    <citation type="journal article" date="2018" name="Nat. Biotechnol.">
        <title>A standardized bacterial taxonomy based on genome phylogeny substantially revises the tree of life.</title>
        <authorList>
            <person name="Parks D.H."/>
            <person name="Chuvochina M."/>
            <person name="Waite D.W."/>
            <person name="Rinke C."/>
            <person name="Skarshewski A."/>
            <person name="Chaumeil P.A."/>
            <person name="Hugenholtz P."/>
        </authorList>
    </citation>
    <scope>NUCLEOTIDE SEQUENCE [LARGE SCALE GENOMIC DNA]</scope>
    <source>
        <strain evidence="1">UBA9375</strain>
    </source>
</reference>
<dbReference type="RefSeq" id="WP_002686248.1">
    <property type="nucleotide sequence ID" value="NZ_CAXAST010000001.1"/>
</dbReference>
<accession>A0A3D3R2B2</accession>
<keyword evidence="4" id="KW-1185">Reference proteome</keyword>
<evidence type="ECO:0000313" key="3">
    <source>
        <dbReference type="Proteomes" id="UP000263642"/>
    </source>
</evidence>
<sequence>MGKKASSTIKAGSNIQVKDGICVPEFPEICCAGWTGMVVEVRGKKVSERTYILEWDDETEQKMPAAYKSQCEEQGLFFKMACLPGDALSLLED</sequence>
<gene>
    <name evidence="1" type="ORF">DIT97_07715</name>
    <name evidence="2" type="ORF">GmarT_28530</name>
</gene>
<evidence type="ECO:0008006" key="5">
    <source>
        <dbReference type="Google" id="ProtNLM"/>
    </source>
</evidence>
<evidence type="ECO:0000313" key="4">
    <source>
        <dbReference type="Proteomes" id="UP000322887"/>
    </source>
</evidence>
<proteinExistence type="predicted"/>
<reference evidence="2 4" key="2">
    <citation type="submission" date="2019-08" db="EMBL/GenBank/DDBJ databases">
        <title>Deep-cultivation of Planctomycetes and their phenomic and genomic characterization uncovers novel biology.</title>
        <authorList>
            <person name="Wiegand S."/>
            <person name="Jogler M."/>
            <person name="Boedeker C."/>
            <person name="Pinto D."/>
            <person name="Vollmers J."/>
            <person name="Rivas-Marin E."/>
            <person name="Kohn T."/>
            <person name="Peeters S.H."/>
            <person name="Heuer A."/>
            <person name="Rast P."/>
            <person name="Oberbeckmann S."/>
            <person name="Bunk B."/>
            <person name="Jeske O."/>
            <person name="Meyerdierks A."/>
            <person name="Storesund J.E."/>
            <person name="Kallscheuer N."/>
            <person name="Luecker S."/>
            <person name="Lage O.M."/>
            <person name="Pohl T."/>
            <person name="Merkel B.J."/>
            <person name="Hornburger P."/>
            <person name="Mueller R.-W."/>
            <person name="Bruemmer F."/>
            <person name="Labrenz M."/>
            <person name="Spormann A.M."/>
            <person name="Op den Camp H."/>
            <person name="Overmann J."/>
            <person name="Amann R."/>
            <person name="Jetten M.S.M."/>
            <person name="Mascher T."/>
            <person name="Medema M.H."/>
            <person name="Devos D.P."/>
            <person name="Kaster A.-K."/>
            <person name="Ovreas L."/>
            <person name="Rohde M."/>
            <person name="Galperin M.Y."/>
            <person name="Jogler C."/>
        </authorList>
    </citation>
    <scope>NUCLEOTIDE SEQUENCE [LARGE SCALE GENOMIC DNA]</scope>
    <source>
        <strain evidence="2 4">DSM 8797</strain>
    </source>
</reference>
<dbReference type="AlphaFoldDB" id="A0A3D3R2B2"/>
<protein>
    <recommendedName>
        <fullName evidence="5">DUF2158 domain-containing protein</fullName>
    </recommendedName>
</protein>
<evidence type="ECO:0000313" key="2">
    <source>
        <dbReference type="EMBL" id="QEG16982.1"/>
    </source>
</evidence>